<sequence>MNNYITYCGFVAIIGRSNVGKSTLINQLLGEKISITSRKFKTTRQCITGIYTEGKYQIIYLDTPGLDLKHHNTSLIHQNLSANFLIDKTIKDVDLIIFVVDSIIWTINDEAILNKLSSNKTPLILAINKIDNVQNKINLLPYIQFISKKRNFFEIVPISAKKGKNINSILEIIKKKLPKHNHLYSKEYITTCSERFIASEIIREKLMRFLGEEIPYESSVEIENFTIINGNYNINGTILVKNNNQKKIIIGHKGNKIKTISKEARLEMEKIFKTKTCLYLWIKTYPYLIS</sequence>
<feature type="domain" description="KH type-2" evidence="10">
    <location>
        <begin position="202"/>
        <end position="286"/>
    </location>
</feature>
<evidence type="ECO:0000256" key="3">
    <source>
        <dbReference type="ARBA" id="ARBA00022517"/>
    </source>
</evidence>
<dbReference type="OrthoDB" id="9805918at2"/>
<feature type="region of interest" description="G3" evidence="8">
    <location>
        <begin position="62"/>
        <end position="65"/>
    </location>
</feature>
<evidence type="ECO:0000259" key="11">
    <source>
        <dbReference type="PROSITE" id="PS51713"/>
    </source>
</evidence>
<feature type="binding site" evidence="7">
    <location>
        <begin position="128"/>
        <end position="131"/>
    </location>
    <ligand>
        <name>GTP</name>
        <dbReference type="ChEBI" id="CHEBI:37565"/>
    </ligand>
</feature>
<dbReference type="Gene3D" id="3.40.50.300">
    <property type="entry name" value="P-loop containing nucleotide triphosphate hydrolases"/>
    <property type="match status" value="1"/>
</dbReference>
<dbReference type="PANTHER" id="PTHR42698:SF1">
    <property type="entry name" value="GTPASE ERA, MITOCHONDRIAL"/>
    <property type="match status" value="1"/>
</dbReference>
<dbReference type="Pfam" id="PF07650">
    <property type="entry name" value="KH_2"/>
    <property type="match status" value="1"/>
</dbReference>
<comment type="caution">
    <text evidence="7">Lacks conserved residue(s) required for the propagation of feature annotation.</text>
</comment>
<dbReference type="PRINTS" id="PR00449">
    <property type="entry name" value="RASTRNSFRMNG"/>
</dbReference>
<dbReference type="InterPro" id="IPR009019">
    <property type="entry name" value="KH_sf_prok-type"/>
</dbReference>
<dbReference type="GO" id="GO:0070181">
    <property type="term" value="F:small ribosomal subunit rRNA binding"/>
    <property type="evidence" value="ECO:0007669"/>
    <property type="project" value="UniProtKB-UniRule"/>
</dbReference>
<dbReference type="InterPro" id="IPR005662">
    <property type="entry name" value="GTPase_Era-like"/>
</dbReference>
<dbReference type="GO" id="GO:0043024">
    <property type="term" value="F:ribosomal small subunit binding"/>
    <property type="evidence" value="ECO:0007669"/>
    <property type="project" value="TreeGrafter"/>
</dbReference>
<accession>A0A2P5T139</accession>
<dbReference type="NCBIfam" id="NF000908">
    <property type="entry name" value="PRK00089.1"/>
    <property type="match status" value="1"/>
</dbReference>
<keyword evidence="7" id="KW-0472">Membrane</keyword>
<protein>
    <recommendedName>
        <fullName evidence="2 7">GTPase Era</fullName>
    </recommendedName>
</protein>
<dbReference type="GO" id="GO:0005886">
    <property type="term" value="C:plasma membrane"/>
    <property type="evidence" value="ECO:0007669"/>
    <property type="project" value="UniProtKB-SubCell"/>
</dbReference>
<comment type="subunit">
    <text evidence="7">Monomer.</text>
</comment>
<dbReference type="EMBL" id="PDKT01000001">
    <property type="protein sequence ID" value="PPI88273.1"/>
    <property type="molecule type" value="Genomic_DNA"/>
</dbReference>
<evidence type="ECO:0000313" key="13">
    <source>
        <dbReference type="Proteomes" id="UP000296153"/>
    </source>
</evidence>
<keyword evidence="7" id="KW-0963">Cytoplasm</keyword>
<dbReference type="InterPro" id="IPR004044">
    <property type="entry name" value="KH_dom_type_2"/>
</dbReference>
<dbReference type="InterPro" id="IPR027417">
    <property type="entry name" value="P-loop_NTPase"/>
</dbReference>
<feature type="region of interest" description="G5" evidence="8">
    <location>
        <begin position="158"/>
        <end position="160"/>
    </location>
</feature>
<evidence type="ECO:0000256" key="6">
    <source>
        <dbReference type="ARBA" id="ARBA00023134"/>
    </source>
</evidence>
<dbReference type="GO" id="GO:0000028">
    <property type="term" value="P:ribosomal small subunit assembly"/>
    <property type="evidence" value="ECO:0007669"/>
    <property type="project" value="TreeGrafter"/>
</dbReference>
<dbReference type="PROSITE" id="PS50823">
    <property type="entry name" value="KH_TYPE_2"/>
    <property type="match status" value="1"/>
</dbReference>
<dbReference type="SUPFAM" id="SSF52540">
    <property type="entry name" value="P-loop containing nucleoside triphosphate hydrolases"/>
    <property type="match status" value="1"/>
</dbReference>
<comment type="subcellular location">
    <subcellularLocation>
        <location evidence="7">Cytoplasm</location>
    </subcellularLocation>
    <subcellularLocation>
        <location evidence="7">Cell membrane</location>
        <topology evidence="7">Peripheral membrane protein</topology>
    </subcellularLocation>
</comment>
<dbReference type="CDD" id="cd22534">
    <property type="entry name" value="KH-II_Era"/>
    <property type="match status" value="1"/>
</dbReference>
<evidence type="ECO:0000256" key="9">
    <source>
        <dbReference type="RuleBase" id="RU003761"/>
    </source>
</evidence>
<evidence type="ECO:0000256" key="2">
    <source>
        <dbReference type="ARBA" id="ARBA00020484"/>
    </source>
</evidence>
<dbReference type="RefSeq" id="WP_136130883.1">
    <property type="nucleotide sequence ID" value="NZ_PDKT01000001.1"/>
</dbReference>
<comment type="similarity">
    <text evidence="1 7 8 9">Belongs to the TRAFAC class TrmE-Era-EngA-EngB-Septin-like GTPase superfamily. Era GTPase family.</text>
</comment>
<evidence type="ECO:0000256" key="8">
    <source>
        <dbReference type="PROSITE-ProRule" id="PRU01050"/>
    </source>
</evidence>
<dbReference type="InterPro" id="IPR015946">
    <property type="entry name" value="KH_dom-like_a/b"/>
</dbReference>
<keyword evidence="7" id="KW-0699">rRNA-binding</keyword>
<dbReference type="CDD" id="cd04163">
    <property type="entry name" value="Era"/>
    <property type="match status" value="1"/>
</dbReference>
<dbReference type="SUPFAM" id="SSF54814">
    <property type="entry name" value="Prokaryotic type KH domain (KH-domain type II)"/>
    <property type="match status" value="1"/>
</dbReference>
<organism evidence="12 13">
    <name type="scientific">Candidatus Pantoea edessiphila</name>
    <dbReference type="NCBI Taxonomy" id="2044610"/>
    <lineage>
        <taxon>Bacteria</taxon>
        <taxon>Pseudomonadati</taxon>
        <taxon>Pseudomonadota</taxon>
        <taxon>Gammaproteobacteria</taxon>
        <taxon>Enterobacterales</taxon>
        <taxon>Erwiniaceae</taxon>
        <taxon>Pantoea</taxon>
    </lineage>
</organism>
<reference evidence="12 13" key="1">
    <citation type="journal article" date="2018" name="Genome Biol. Evol.">
        <title>Cladogenesis and Genomic Streamlining in Extracellular Endosymbionts of Tropical Stink Bugs.</title>
        <authorList>
            <person name="Otero-Bravo A."/>
            <person name="Goffredi S."/>
            <person name="Sabree Z.L."/>
        </authorList>
    </citation>
    <scope>NUCLEOTIDE SEQUENCE [LARGE SCALE GENOMIC DNA]</scope>
    <source>
        <strain evidence="12 13">SoEE</strain>
    </source>
</reference>
<keyword evidence="3 7" id="KW-0690">Ribosome biogenesis</keyword>
<comment type="caution">
    <text evidence="12">The sequence shown here is derived from an EMBL/GenBank/DDBJ whole genome shotgun (WGS) entry which is preliminary data.</text>
</comment>
<keyword evidence="5 7" id="KW-0694">RNA-binding</keyword>
<dbReference type="NCBIfam" id="TIGR00231">
    <property type="entry name" value="small_GTP"/>
    <property type="match status" value="1"/>
</dbReference>
<dbReference type="Gene3D" id="3.30.300.20">
    <property type="match status" value="1"/>
</dbReference>
<dbReference type="Pfam" id="PF01926">
    <property type="entry name" value="MMR_HSR1"/>
    <property type="match status" value="1"/>
</dbReference>
<comment type="function">
    <text evidence="7">An essential GTPase that binds both GDP and GTP, with rapid nucleotide exchange. Plays a role in 16S rRNA processing and 30S ribosomal subunit biogenesis and possibly also in cell cycle regulation and energy metabolism.</text>
</comment>
<dbReference type="AlphaFoldDB" id="A0A2P5T139"/>
<evidence type="ECO:0000256" key="5">
    <source>
        <dbReference type="ARBA" id="ARBA00022884"/>
    </source>
</evidence>
<dbReference type="PROSITE" id="PS51713">
    <property type="entry name" value="G_ERA"/>
    <property type="match status" value="1"/>
</dbReference>
<evidence type="ECO:0000313" key="12">
    <source>
        <dbReference type="EMBL" id="PPI88273.1"/>
    </source>
</evidence>
<evidence type="ECO:0000256" key="4">
    <source>
        <dbReference type="ARBA" id="ARBA00022741"/>
    </source>
</evidence>
<gene>
    <name evidence="7" type="primary">era</name>
    <name evidence="12" type="ORF">CRV12_01435</name>
</gene>
<feature type="region of interest" description="G4" evidence="8">
    <location>
        <begin position="128"/>
        <end position="131"/>
    </location>
</feature>
<feature type="domain" description="Era-type G" evidence="11">
    <location>
        <begin position="7"/>
        <end position="179"/>
    </location>
</feature>
<feature type="region of interest" description="G2" evidence="8">
    <location>
        <begin position="41"/>
        <end position="45"/>
    </location>
</feature>
<dbReference type="GO" id="GO:0005525">
    <property type="term" value="F:GTP binding"/>
    <property type="evidence" value="ECO:0007669"/>
    <property type="project" value="UniProtKB-UniRule"/>
</dbReference>
<dbReference type="InterPro" id="IPR005225">
    <property type="entry name" value="Small_GTP-bd"/>
</dbReference>
<dbReference type="PANTHER" id="PTHR42698">
    <property type="entry name" value="GTPASE ERA"/>
    <property type="match status" value="1"/>
</dbReference>
<dbReference type="Proteomes" id="UP000296153">
    <property type="component" value="Unassembled WGS sequence"/>
</dbReference>
<keyword evidence="4 7" id="KW-0547">Nucleotide-binding</keyword>
<dbReference type="NCBIfam" id="TIGR00436">
    <property type="entry name" value="era"/>
    <property type="match status" value="1"/>
</dbReference>
<proteinExistence type="inferred from homology"/>
<name>A0A2P5T139_9GAMM</name>
<dbReference type="InterPro" id="IPR006073">
    <property type="entry name" value="GTP-bd"/>
</dbReference>
<dbReference type="GO" id="GO:0005829">
    <property type="term" value="C:cytosol"/>
    <property type="evidence" value="ECO:0007669"/>
    <property type="project" value="TreeGrafter"/>
</dbReference>
<evidence type="ECO:0000259" key="10">
    <source>
        <dbReference type="PROSITE" id="PS50823"/>
    </source>
</evidence>
<evidence type="ECO:0000256" key="7">
    <source>
        <dbReference type="HAMAP-Rule" id="MF_00367"/>
    </source>
</evidence>
<feature type="binding site" evidence="7">
    <location>
        <begin position="62"/>
        <end position="66"/>
    </location>
    <ligand>
        <name>GTP</name>
        <dbReference type="ChEBI" id="CHEBI:37565"/>
    </ligand>
</feature>
<dbReference type="InterPro" id="IPR030388">
    <property type="entry name" value="G_ERA_dom"/>
</dbReference>
<dbReference type="GO" id="GO:0003924">
    <property type="term" value="F:GTPase activity"/>
    <property type="evidence" value="ECO:0007669"/>
    <property type="project" value="UniProtKB-UniRule"/>
</dbReference>
<feature type="region of interest" description="G1" evidence="8">
    <location>
        <begin position="15"/>
        <end position="22"/>
    </location>
</feature>
<keyword evidence="6 7" id="KW-0342">GTP-binding</keyword>
<evidence type="ECO:0000256" key="1">
    <source>
        <dbReference type="ARBA" id="ARBA00007921"/>
    </source>
</evidence>
<dbReference type="HAMAP" id="MF_00367">
    <property type="entry name" value="GTPase_Era"/>
    <property type="match status" value="1"/>
</dbReference>
<keyword evidence="7" id="KW-1003">Cell membrane</keyword>